<organism evidence="1 2">
    <name type="scientific">Rhizosphaericola mali</name>
    <dbReference type="NCBI Taxonomy" id="2545455"/>
    <lineage>
        <taxon>Bacteria</taxon>
        <taxon>Pseudomonadati</taxon>
        <taxon>Bacteroidota</taxon>
        <taxon>Chitinophagia</taxon>
        <taxon>Chitinophagales</taxon>
        <taxon>Chitinophagaceae</taxon>
        <taxon>Rhizosphaericola</taxon>
    </lineage>
</organism>
<dbReference type="Proteomes" id="UP000292424">
    <property type="component" value="Chromosome"/>
</dbReference>
<accession>A0A5P2GFT6</accession>
<dbReference type="AlphaFoldDB" id="A0A5P2GFT6"/>
<sequence>MNDADSFSNNCCKILPRINNDDIKIYSDKIIFINNGIIEFHPKISIDLKAVLSSGLINPYSVNKIGKIKISELREIISTNTYIRKYQFWIYPTNSNKSSNKIENALNSRTNPDEYYFELENTNAKSDSDIQSFLKGAKMIVFKYNGIII</sequence>
<proteinExistence type="predicted"/>
<gene>
    <name evidence="1" type="ORF">E0W69_018175</name>
</gene>
<keyword evidence="2" id="KW-1185">Reference proteome</keyword>
<evidence type="ECO:0000313" key="2">
    <source>
        <dbReference type="Proteomes" id="UP000292424"/>
    </source>
</evidence>
<name>A0A5P2GFT6_9BACT</name>
<dbReference type="OrthoDB" id="851130at2"/>
<dbReference type="EMBL" id="CP044016">
    <property type="protein sequence ID" value="QES90501.1"/>
    <property type="molecule type" value="Genomic_DNA"/>
</dbReference>
<reference evidence="1 2" key="1">
    <citation type="submission" date="2019-09" db="EMBL/GenBank/DDBJ databases">
        <title>Complete genome sequence of Arachidicoccus sp. B3-10 isolated from apple orchard soil.</title>
        <authorList>
            <person name="Kim H.S."/>
            <person name="Han K.-I."/>
            <person name="Suh M.K."/>
            <person name="Lee K.C."/>
            <person name="Eom M.K."/>
            <person name="Kim J.-S."/>
            <person name="Kang S.W."/>
            <person name="Sin Y."/>
            <person name="Lee J.-S."/>
        </authorList>
    </citation>
    <scope>NUCLEOTIDE SEQUENCE [LARGE SCALE GENOMIC DNA]</scope>
    <source>
        <strain evidence="1 2">B3-10</strain>
    </source>
</reference>
<evidence type="ECO:0000313" key="1">
    <source>
        <dbReference type="EMBL" id="QES90501.1"/>
    </source>
</evidence>
<dbReference type="RefSeq" id="WP_131331482.1">
    <property type="nucleotide sequence ID" value="NZ_CP044016.1"/>
</dbReference>
<protein>
    <submittedName>
        <fullName evidence="1">Uncharacterized protein</fullName>
    </submittedName>
</protein>
<dbReference type="KEGG" id="arac:E0W69_018175"/>